<feature type="transmembrane region" description="Helical" evidence="1">
    <location>
        <begin position="533"/>
        <end position="549"/>
    </location>
</feature>
<feature type="transmembrane region" description="Helical" evidence="1">
    <location>
        <begin position="42"/>
        <end position="60"/>
    </location>
</feature>
<proteinExistence type="predicted"/>
<evidence type="ECO:0000313" key="5">
    <source>
        <dbReference type="Proteomes" id="UP000062768"/>
    </source>
</evidence>
<dbReference type="EMBL" id="CP006933">
    <property type="protein sequence ID" value="AIS32115.1"/>
    <property type="molecule type" value="Genomic_DNA"/>
</dbReference>
<accession>A0A089ZGD4</accession>
<feature type="transmembrane region" description="Helical" evidence="1">
    <location>
        <begin position="376"/>
        <end position="393"/>
    </location>
</feature>
<protein>
    <recommendedName>
        <fullName evidence="6">DUF2206 domain-containing protein</fullName>
    </recommendedName>
</protein>
<feature type="transmembrane region" description="Helical" evidence="1">
    <location>
        <begin position="251"/>
        <end position="268"/>
    </location>
</feature>
<dbReference type="Pfam" id="PF09971">
    <property type="entry name" value="DUF2206"/>
    <property type="match status" value="1"/>
</dbReference>
<feature type="transmembrane region" description="Helical" evidence="1">
    <location>
        <begin position="405"/>
        <end position="430"/>
    </location>
</feature>
<feature type="transmembrane region" description="Helical" evidence="1">
    <location>
        <begin position="202"/>
        <end position="222"/>
    </location>
</feature>
<dbReference type="Proteomes" id="UP000062768">
    <property type="component" value="Chromosome I"/>
</dbReference>
<dbReference type="GeneID" id="26739263"/>
<feature type="transmembrane region" description="Helical" evidence="1">
    <location>
        <begin position="275"/>
        <end position="296"/>
    </location>
</feature>
<dbReference type="InterPro" id="IPR018701">
    <property type="entry name" value="DUF2206_membrane"/>
</dbReference>
<reference evidence="2" key="1">
    <citation type="submission" date="2013-12" db="EMBL/GenBank/DDBJ databases">
        <title>The complete genome sequence of Methanobacterium sp. BRM9.</title>
        <authorList>
            <consortium name="Pastoral Greenhouse Gas Research Consortium"/>
            <person name="Kelly W.J."/>
            <person name="Leahy S.C."/>
            <person name="Perry R."/>
            <person name="Li D."/>
            <person name="Altermann E."/>
            <person name="Lambie S.C."/>
            <person name="Attwood G.T."/>
        </authorList>
    </citation>
    <scope>NUCLEOTIDE SEQUENCE [LARGE SCALE GENOMIC DNA]</scope>
    <source>
        <strain evidence="2">BRM9</strain>
    </source>
</reference>
<feature type="transmembrane region" description="Helical" evidence="1">
    <location>
        <begin position="143"/>
        <end position="163"/>
    </location>
</feature>
<gene>
    <name evidence="2" type="ORF">BRM9_1300</name>
    <name evidence="3" type="ORF">MB9_1012</name>
</gene>
<dbReference type="OrthoDB" id="71189at2157"/>
<dbReference type="RefSeq" id="WP_048085198.1">
    <property type="nucleotide sequence ID" value="NZ_CP006933.1"/>
</dbReference>
<feature type="transmembrane region" description="Helical" evidence="1">
    <location>
        <begin position="72"/>
        <end position="95"/>
    </location>
</feature>
<dbReference type="STRING" id="2162.BRM9_1300"/>
<feature type="transmembrane region" description="Helical" evidence="1">
    <location>
        <begin position="561"/>
        <end position="585"/>
    </location>
</feature>
<keyword evidence="1" id="KW-0812">Transmembrane</keyword>
<feature type="transmembrane region" description="Helical" evidence="1">
    <location>
        <begin position="101"/>
        <end position="122"/>
    </location>
</feature>
<evidence type="ECO:0000313" key="4">
    <source>
        <dbReference type="Proteomes" id="UP000029661"/>
    </source>
</evidence>
<organism evidence="2 4">
    <name type="scientific">Methanobacterium formicicum</name>
    <dbReference type="NCBI Taxonomy" id="2162"/>
    <lineage>
        <taxon>Archaea</taxon>
        <taxon>Methanobacteriati</taxon>
        <taxon>Methanobacteriota</taxon>
        <taxon>Methanomada group</taxon>
        <taxon>Methanobacteria</taxon>
        <taxon>Methanobacteriales</taxon>
        <taxon>Methanobacteriaceae</taxon>
        <taxon>Methanobacterium</taxon>
    </lineage>
</organism>
<feature type="transmembrane region" description="Helical" evidence="1">
    <location>
        <begin position="169"/>
        <end position="190"/>
    </location>
</feature>
<keyword evidence="5" id="KW-1185">Reference proteome</keyword>
<dbReference type="KEGG" id="mfc:BRM9_1300"/>
<keyword evidence="1" id="KW-1133">Transmembrane helix</keyword>
<evidence type="ECO:0000313" key="2">
    <source>
        <dbReference type="EMBL" id="AIS32115.1"/>
    </source>
</evidence>
<dbReference type="EMBL" id="LN734822">
    <property type="protein sequence ID" value="CEL24651.1"/>
    <property type="molecule type" value="Genomic_DNA"/>
</dbReference>
<feature type="transmembrane region" description="Helical" evidence="1">
    <location>
        <begin position="308"/>
        <end position="341"/>
    </location>
</feature>
<feature type="transmembrane region" description="Helical" evidence="1">
    <location>
        <begin position="469"/>
        <end position="490"/>
    </location>
</feature>
<dbReference type="PATRIC" id="fig|2162.10.peg.1057"/>
<keyword evidence="1" id="KW-0472">Membrane</keyword>
<feature type="transmembrane region" description="Helical" evidence="1">
    <location>
        <begin position="353"/>
        <end position="370"/>
    </location>
</feature>
<evidence type="ECO:0008006" key="6">
    <source>
        <dbReference type="Google" id="ProtNLM"/>
    </source>
</evidence>
<evidence type="ECO:0000256" key="1">
    <source>
        <dbReference type="SAM" id="Phobius"/>
    </source>
</evidence>
<reference evidence="3" key="2">
    <citation type="submission" date="2014-09" db="EMBL/GenBank/DDBJ databases">
        <authorList>
            <person name="Bishop-Lilly K.A."/>
            <person name="Broomall S.M."/>
            <person name="Chain P.S."/>
            <person name="Chertkov O."/>
            <person name="Coyne S.R."/>
            <person name="Daligault H.E."/>
            <person name="Davenport K.W."/>
            <person name="Erkkila T."/>
            <person name="Frey K.G."/>
            <person name="Gibbons H.S."/>
            <person name="Gu W."/>
            <person name="Jaissle J."/>
            <person name="Johnson S.L."/>
            <person name="Koroleva G.I."/>
            <person name="Ladner J.T."/>
            <person name="Lo C.-C."/>
            <person name="Minogue T.D."/>
            <person name="Munk C."/>
            <person name="Palacios G.F."/>
            <person name="Redden C.L."/>
            <person name="Rosenzweig C.N."/>
            <person name="Scholz M.B."/>
            <person name="Teshima H."/>
            <person name="Xu Y."/>
        </authorList>
    </citation>
    <scope>NUCLEOTIDE SEQUENCE</scope>
    <source>
        <strain evidence="3">Mb9</strain>
    </source>
</reference>
<name>A0A089ZGD4_METFO</name>
<dbReference type="Proteomes" id="UP000029661">
    <property type="component" value="Chromosome"/>
</dbReference>
<dbReference type="AlphaFoldDB" id="A0A089ZGD4"/>
<evidence type="ECO:0000313" key="3">
    <source>
        <dbReference type="EMBL" id="CEL24651.1"/>
    </source>
</evidence>
<sequence length="706" mass="80517">MITEIIKKISSNDANKLIFTLFCLLIATDLSIFLNIPILREVLGVVFFTTVPGFLILSLLPLHKIKFLKKIVLTFALSIAFLMFFGLGLNFLYLVNIKPFTLVPLLVSLNLIILALMLISFKKNKNLTFDQLFNWEMNLENKSISLAIFPILLPILAIIGTFLMNKMEYNFIILVMLFLIPIYVACLLIFKNKAHHSTYPLAIWLISLALLLLNGLTSNHIFGIDVHHEYAVFNITFSQAFWDVVTNASNAYYLCTSITILPTIYAVLSNINGEYIFKTIYAFIGSLVPLVAYLTFNKYFKKDKAFLAALLIVFQNFFILSLGCTRQLVALLFFFLAVFILFDKEISDKSRKILLIISVWAMIISHYSTAYVALTLLLPIILLPFLKSLVPYLKNLKNKKINFQNFDVIVLIFAFMVVWYGVFAGIQLAAGSGSMEQISSSTASGITADSRDASVLAIFGIGVKSLPNLMSIIANDLVFFAIFLGLLGITLKFKYYRKKMDFGFILGIYLFILLLILFIIVPMVSKLYGAPRIFLQSLIFLAPAFIIGLDEVAKLLRKVNLSYVLIFVLLVSLFSCSTYLQYYFYGTPYSPHYDSNGKLRGEYFIYDQEIMGAQWLNNSKIDQKIYTDGIGHQRLMLGGIQFNNISQQLFLDNKTIPHGYIYEWNVNIKKGIVYTQLEEEENITNFRNLFIGKFIIYDNGYSRIWD</sequence>
<feature type="transmembrane region" description="Helical" evidence="1">
    <location>
        <begin position="17"/>
        <end position="36"/>
    </location>
</feature>
<feature type="transmembrane region" description="Helical" evidence="1">
    <location>
        <begin position="502"/>
        <end position="521"/>
    </location>
</feature>